<comment type="caution">
    <text evidence="1">The sequence shown here is derived from an EMBL/GenBank/DDBJ whole genome shotgun (WGS) entry which is preliminary data.</text>
</comment>
<keyword evidence="2" id="KW-1185">Reference proteome</keyword>
<dbReference type="SUPFAM" id="SSF141571">
    <property type="entry name" value="Pentapeptide repeat-like"/>
    <property type="match status" value="1"/>
</dbReference>
<organism evidence="1 2">
    <name type="scientific">Microterricola gilva</name>
    <dbReference type="NCBI Taxonomy" id="393267"/>
    <lineage>
        <taxon>Bacteria</taxon>
        <taxon>Bacillati</taxon>
        <taxon>Actinomycetota</taxon>
        <taxon>Actinomycetes</taxon>
        <taxon>Micrococcales</taxon>
        <taxon>Microbacteriaceae</taxon>
        <taxon>Microterricola</taxon>
    </lineage>
</organism>
<dbReference type="Gene3D" id="2.160.20.80">
    <property type="entry name" value="E3 ubiquitin-protein ligase SopA"/>
    <property type="match status" value="1"/>
</dbReference>
<dbReference type="EMBL" id="SHLC01000001">
    <property type="protein sequence ID" value="RZU64041.1"/>
    <property type="molecule type" value="Genomic_DNA"/>
</dbReference>
<proteinExistence type="predicted"/>
<dbReference type="AlphaFoldDB" id="A0A4Q8AJ91"/>
<name>A0A4Q8AJ91_9MICO</name>
<accession>A0A4Q8AJ91</accession>
<reference evidence="1 2" key="1">
    <citation type="submission" date="2019-02" db="EMBL/GenBank/DDBJ databases">
        <title>Sequencing the genomes of 1000 actinobacteria strains.</title>
        <authorList>
            <person name="Klenk H.-P."/>
        </authorList>
    </citation>
    <scope>NUCLEOTIDE SEQUENCE [LARGE SCALE GENOMIC DNA]</scope>
    <source>
        <strain evidence="1 2">DSM 18319</strain>
    </source>
</reference>
<dbReference type="OrthoDB" id="2579959at2"/>
<dbReference type="RefSeq" id="WP_130504624.1">
    <property type="nucleotide sequence ID" value="NZ_SHLC01000001.1"/>
</dbReference>
<protein>
    <submittedName>
        <fullName evidence="1">Pentapeptide repeat protein</fullName>
    </submittedName>
</protein>
<gene>
    <name evidence="1" type="ORF">EV379_0334</name>
</gene>
<evidence type="ECO:0000313" key="1">
    <source>
        <dbReference type="EMBL" id="RZU64041.1"/>
    </source>
</evidence>
<sequence length="226" mass="24214">MPERRTNTARSTTKAPRLDRVDPQNLAAGYAGDLGANAGVDALGFEALSLDTLALDFATVSESTFAGVIADEAEMRSIRIVDSVLNGFNVPVLRAARSTWRDVAIRESRIGSAELYESGLRALRFENCKLGYVNLRGSTLFDVLFVNCTIDELDLGGAKAERLAFDGCGIRALDLNNATVRDFDLRGADVHEVAGIRNLAGVTINELQLGMLAPAIASNLGIIVED</sequence>
<evidence type="ECO:0000313" key="2">
    <source>
        <dbReference type="Proteomes" id="UP000291483"/>
    </source>
</evidence>
<dbReference type="Proteomes" id="UP000291483">
    <property type="component" value="Unassembled WGS sequence"/>
</dbReference>